<name>A0A2T4YXS6_9BACL</name>
<evidence type="ECO:0000313" key="2">
    <source>
        <dbReference type="EMBL" id="PTM51335.1"/>
    </source>
</evidence>
<evidence type="ECO:0008006" key="4">
    <source>
        <dbReference type="Google" id="ProtNLM"/>
    </source>
</evidence>
<feature type="chain" id="PRO_5039003941" description="Lipoprotein" evidence="1">
    <location>
        <begin position="26"/>
        <end position="172"/>
    </location>
</feature>
<dbReference type="RefSeq" id="WP_107728729.1">
    <property type="nucleotide sequence ID" value="NZ_PZZP01000010.1"/>
</dbReference>
<evidence type="ECO:0000313" key="3">
    <source>
        <dbReference type="Proteomes" id="UP000241639"/>
    </source>
</evidence>
<organism evidence="2 3">
    <name type="scientific">Desmospora activa DSM 45169</name>
    <dbReference type="NCBI Taxonomy" id="1121389"/>
    <lineage>
        <taxon>Bacteria</taxon>
        <taxon>Bacillati</taxon>
        <taxon>Bacillota</taxon>
        <taxon>Bacilli</taxon>
        <taxon>Bacillales</taxon>
        <taxon>Thermoactinomycetaceae</taxon>
        <taxon>Desmospora</taxon>
    </lineage>
</organism>
<dbReference type="EMBL" id="PZZP01000010">
    <property type="protein sequence ID" value="PTM51335.1"/>
    <property type="molecule type" value="Genomic_DNA"/>
</dbReference>
<dbReference type="Proteomes" id="UP000241639">
    <property type="component" value="Unassembled WGS sequence"/>
</dbReference>
<gene>
    <name evidence="2" type="ORF">C8J48_3779</name>
</gene>
<dbReference type="AlphaFoldDB" id="A0A2T4YXS6"/>
<accession>A0A2T4YXS6</accession>
<evidence type="ECO:0000256" key="1">
    <source>
        <dbReference type="SAM" id="SignalP"/>
    </source>
</evidence>
<dbReference type="PROSITE" id="PS51257">
    <property type="entry name" value="PROKAR_LIPOPROTEIN"/>
    <property type="match status" value="1"/>
</dbReference>
<dbReference type="OrthoDB" id="1955129at2"/>
<reference evidence="2 3" key="1">
    <citation type="submission" date="2018-04" db="EMBL/GenBank/DDBJ databases">
        <title>Genomic Encyclopedia of Archaeal and Bacterial Type Strains, Phase II (KMG-II): from individual species to whole genera.</title>
        <authorList>
            <person name="Goeker M."/>
        </authorList>
    </citation>
    <scope>NUCLEOTIDE SEQUENCE [LARGE SCALE GENOMIC DNA]</scope>
    <source>
        <strain evidence="2 3">DSM 45169</strain>
    </source>
</reference>
<feature type="signal peptide" evidence="1">
    <location>
        <begin position="1"/>
        <end position="25"/>
    </location>
</feature>
<sequence>MRKKWWGTLLTILLCSMMLIGCSQTTNPDIAANQDATEEKKIDTTTMEKERKKYLEQQLMPPQFGGIVHCAAEQVEEKWEGNHGKWYGWVFCLELQEDGSEGAGVSLPVVLELKKIDGNVTITGHATPEDGSEYEQSFRRLFPESVREDLSQEKIDLDALEQEVKQQGATAP</sequence>
<keyword evidence="1" id="KW-0732">Signal</keyword>
<keyword evidence="3" id="KW-1185">Reference proteome</keyword>
<comment type="caution">
    <text evidence="2">The sequence shown here is derived from an EMBL/GenBank/DDBJ whole genome shotgun (WGS) entry which is preliminary data.</text>
</comment>
<protein>
    <recommendedName>
        <fullName evidence="4">Lipoprotein</fullName>
    </recommendedName>
</protein>
<proteinExistence type="predicted"/>